<reference evidence="2" key="1">
    <citation type="journal article" date="2020" name="Nat. Commun.">
        <title>Large-scale genome sequencing of mycorrhizal fungi provides insights into the early evolution of symbiotic traits.</title>
        <authorList>
            <person name="Miyauchi S."/>
            <person name="Kiss E."/>
            <person name="Kuo A."/>
            <person name="Drula E."/>
            <person name="Kohler A."/>
            <person name="Sanchez-Garcia M."/>
            <person name="Morin E."/>
            <person name="Andreopoulos B."/>
            <person name="Barry K.W."/>
            <person name="Bonito G."/>
            <person name="Buee M."/>
            <person name="Carver A."/>
            <person name="Chen C."/>
            <person name="Cichocki N."/>
            <person name="Clum A."/>
            <person name="Culley D."/>
            <person name="Crous P.W."/>
            <person name="Fauchery L."/>
            <person name="Girlanda M."/>
            <person name="Hayes R.D."/>
            <person name="Keri Z."/>
            <person name="LaButti K."/>
            <person name="Lipzen A."/>
            <person name="Lombard V."/>
            <person name="Magnuson J."/>
            <person name="Maillard F."/>
            <person name="Murat C."/>
            <person name="Nolan M."/>
            <person name="Ohm R.A."/>
            <person name="Pangilinan J."/>
            <person name="Pereira M.F."/>
            <person name="Perotto S."/>
            <person name="Peter M."/>
            <person name="Pfister S."/>
            <person name="Riley R."/>
            <person name="Sitrit Y."/>
            <person name="Stielow J.B."/>
            <person name="Szollosi G."/>
            <person name="Zifcakova L."/>
            <person name="Stursova M."/>
            <person name="Spatafora J.W."/>
            <person name="Tedersoo L."/>
            <person name="Vaario L.M."/>
            <person name="Yamada A."/>
            <person name="Yan M."/>
            <person name="Wang P."/>
            <person name="Xu J."/>
            <person name="Bruns T."/>
            <person name="Baldrian P."/>
            <person name="Vilgalys R."/>
            <person name="Dunand C."/>
            <person name="Henrissat B."/>
            <person name="Grigoriev I.V."/>
            <person name="Hibbett D."/>
            <person name="Nagy L.G."/>
            <person name="Martin F.M."/>
        </authorList>
    </citation>
    <scope>NUCLEOTIDE SEQUENCE</scope>
    <source>
        <strain evidence="2">UH-Tt-Lm1</strain>
    </source>
</reference>
<protein>
    <recommendedName>
        <fullName evidence="4">BHLH domain-containing protein</fullName>
    </recommendedName>
</protein>
<dbReference type="Proteomes" id="UP000736335">
    <property type="component" value="Unassembled WGS sequence"/>
</dbReference>
<sequence length="282" mass="31414">MAPATQYMTHPGGYPHPSYADQRWPLLQAHSQTLRSPGWGVMATGPSTVIPAPSNAPYGNWGNHQSGPPNSMFHQYNVHTPYHLGAGPTRARVAPTRRFQPYESHRADTPEHMNADAPTIVALPSAPDDPQSPEPSEGTSETAGDSDSPKRTRLPRGQGKPRKHRMKVKGDALRLFDWTQKRRVREESPSFNQVLAEAVQVISSIRPVVSETPYLAKTATKDTEAPTGSAKKERNRRLVERELYEELSRHYPRGPKPWARPQLLAHLVEDLENNPALQNPSD</sequence>
<dbReference type="EMBL" id="WIUZ02000005">
    <property type="protein sequence ID" value="KAF9786780.1"/>
    <property type="molecule type" value="Genomic_DNA"/>
</dbReference>
<comment type="caution">
    <text evidence="2">The sequence shown here is derived from an EMBL/GenBank/DDBJ whole genome shotgun (WGS) entry which is preliminary data.</text>
</comment>
<evidence type="ECO:0008006" key="4">
    <source>
        <dbReference type="Google" id="ProtNLM"/>
    </source>
</evidence>
<proteinExistence type="predicted"/>
<evidence type="ECO:0000313" key="2">
    <source>
        <dbReference type="EMBL" id="KAF9786780.1"/>
    </source>
</evidence>
<feature type="region of interest" description="Disordered" evidence="1">
    <location>
        <begin position="121"/>
        <end position="168"/>
    </location>
</feature>
<evidence type="ECO:0000313" key="3">
    <source>
        <dbReference type="Proteomes" id="UP000736335"/>
    </source>
</evidence>
<reference evidence="2" key="2">
    <citation type="submission" date="2020-11" db="EMBL/GenBank/DDBJ databases">
        <authorList>
            <consortium name="DOE Joint Genome Institute"/>
            <person name="Kuo A."/>
            <person name="Miyauchi S."/>
            <person name="Kiss E."/>
            <person name="Drula E."/>
            <person name="Kohler A."/>
            <person name="Sanchez-Garcia M."/>
            <person name="Andreopoulos B."/>
            <person name="Barry K.W."/>
            <person name="Bonito G."/>
            <person name="Buee M."/>
            <person name="Carver A."/>
            <person name="Chen C."/>
            <person name="Cichocki N."/>
            <person name="Clum A."/>
            <person name="Culley D."/>
            <person name="Crous P.W."/>
            <person name="Fauchery L."/>
            <person name="Girlanda M."/>
            <person name="Hayes R."/>
            <person name="Keri Z."/>
            <person name="Labutti K."/>
            <person name="Lipzen A."/>
            <person name="Lombard V."/>
            <person name="Magnuson J."/>
            <person name="Maillard F."/>
            <person name="Morin E."/>
            <person name="Murat C."/>
            <person name="Nolan M."/>
            <person name="Ohm R."/>
            <person name="Pangilinan J."/>
            <person name="Pereira M."/>
            <person name="Perotto S."/>
            <person name="Peter M."/>
            <person name="Riley R."/>
            <person name="Sitrit Y."/>
            <person name="Stielow B."/>
            <person name="Szollosi G."/>
            <person name="Zifcakova L."/>
            <person name="Stursova M."/>
            <person name="Spatafora J.W."/>
            <person name="Tedersoo L."/>
            <person name="Vaario L.-M."/>
            <person name="Yamada A."/>
            <person name="Yan M."/>
            <person name="Wang P."/>
            <person name="Xu J."/>
            <person name="Bruns T."/>
            <person name="Baldrian P."/>
            <person name="Vilgalys R."/>
            <person name="Henrissat B."/>
            <person name="Grigoriev I.V."/>
            <person name="Hibbett D."/>
            <person name="Nagy L.G."/>
            <person name="Martin F.M."/>
        </authorList>
    </citation>
    <scope>NUCLEOTIDE SEQUENCE</scope>
    <source>
        <strain evidence="2">UH-Tt-Lm1</strain>
    </source>
</reference>
<accession>A0A9P6L847</accession>
<keyword evidence="3" id="KW-1185">Reference proteome</keyword>
<feature type="compositionally biased region" description="Basic residues" evidence="1">
    <location>
        <begin position="151"/>
        <end position="167"/>
    </location>
</feature>
<organism evidence="2 3">
    <name type="scientific">Thelephora terrestris</name>
    <dbReference type="NCBI Taxonomy" id="56493"/>
    <lineage>
        <taxon>Eukaryota</taxon>
        <taxon>Fungi</taxon>
        <taxon>Dikarya</taxon>
        <taxon>Basidiomycota</taxon>
        <taxon>Agaricomycotina</taxon>
        <taxon>Agaricomycetes</taxon>
        <taxon>Thelephorales</taxon>
        <taxon>Thelephoraceae</taxon>
        <taxon>Thelephora</taxon>
    </lineage>
</organism>
<evidence type="ECO:0000256" key="1">
    <source>
        <dbReference type="SAM" id="MobiDB-lite"/>
    </source>
</evidence>
<gene>
    <name evidence="2" type="ORF">BJ322DRAFT_674428</name>
</gene>
<dbReference type="AlphaFoldDB" id="A0A9P6L847"/>
<name>A0A9P6L847_9AGAM</name>